<evidence type="ECO:0000256" key="2">
    <source>
        <dbReference type="ARBA" id="ARBA00006275"/>
    </source>
</evidence>
<sequence length="497" mass="56164">MKKFLIITLVSTMSLLLTSCQDFLDKNPLDQLANQTFWSSEKDADMAIAGVYSQLLSYTYDHRRMDWDALTDDFFLFGTYQRADNIAKGIIEPATGGLVSTIYLESYKGITACNVFLANIDRVAMDEAKKNRYKGEVLYLRALFYFTLTEFYGGVPLYTKPITVAEATVTQSPKAVVIEQVLKDLDEAIALLPATLYTSHAVKGSALALKAKVLLHNDKWQEAADAANLVIQSKVFKLATDYQTMFLTKGQTNNPEILFSARYLNPDRFSPESPDMKYGAAAALNGTQNLIDEFECTDGLPISQSPLYDKTDYRKNRDPRLNYTIRDIKEPLVSSTGVRYTNATAGIYTNYLVRKYVDPENLPFSYATRSDQDFILTRYAEVLLIYAEAKNEASGPDQSVYAAVNEVRARVKMPPLPTGLNQASLRERIRHERRVELASEGYRYLDIKRWKIAEKVIPGIVDPGGVLRMFDPKKHYLFPFPQSEIDINTNLTQNPGY</sequence>
<comment type="similarity">
    <text evidence="2">Belongs to the SusD family.</text>
</comment>
<comment type="subcellular location">
    <subcellularLocation>
        <location evidence="1">Cell outer membrane</location>
    </subcellularLocation>
</comment>
<keyword evidence="9" id="KW-1185">Reference proteome</keyword>
<organism evidence="8 9">
    <name type="scientific">Larkinella bovis</name>
    <dbReference type="NCBI Taxonomy" id="683041"/>
    <lineage>
        <taxon>Bacteria</taxon>
        <taxon>Pseudomonadati</taxon>
        <taxon>Bacteroidota</taxon>
        <taxon>Cytophagia</taxon>
        <taxon>Cytophagales</taxon>
        <taxon>Spirosomataceae</taxon>
        <taxon>Larkinella</taxon>
    </lineage>
</organism>
<evidence type="ECO:0000256" key="5">
    <source>
        <dbReference type="ARBA" id="ARBA00023237"/>
    </source>
</evidence>
<dbReference type="InterPro" id="IPR011990">
    <property type="entry name" value="TPR-like_helical_dom_sf"/>
</dbReference>
<evidence type="ECO:0000259" key="7">
    <source>
        <dbReference type="Pfam" id="PF14322"/>
    </source>
</evidence>
<dbReference type="InterPro" id="IPR012944">
    <property type="entry name" value="SusD_RagB_dom"/>
</dbReference>
<evidence type="ECO:0000259" key="6">
    <source>
        <dbReference type="Pfam" id="PF07980"/>
    </source>
</evidence>
<gene>
    <name evidence="8" type="ORF">ACFPMF_21660</name>
</gene>
<dbReference type="RefSeq" id="WP_379848967.1">
    <property type="nucleotide sequence ID" value="NZ_JBHSMA010000009.1"/>
</dbReference>
<dbReference type="EMBL" id="JBHSMA010000009">
    <property type="protein sequence ID" value="MFC5411946.1"/>
    <property type="molecule type" value="Genomic_DNA"/>
</dbReference>
<dbReference type="SUPFAM" id="SSF48452">
    <property type="entry name" value="TPR-like"/>
    <property type="match status" value="1"/>
</dbReference>
<reference evidence="9" key="1">
    <citation type="journal article" date="2019" name="Int. J. Syst. Evol. Microbiol.">
        <title>The Global Catalogue of Microorganisms (GCM) 10K type strain sequencing project: providing services to taxonomists for standard genome sequencing and annotation.</title>
        <authorList>
            <consortium name="The Broad Institute Genomics Platform"/>
            <consortium name="The Broad Institute Genome Sequencing Center for Infectious Disease"/>
            <person name="Wu L."/>
            <person name="Ma J."/>
        </authorList>
    </citation>
    <scope>NUCLEOTIDE SEQUENCE [LARGE SCALE GENOMIC DNA]</scope>
    <source>
        <strain evidence="9">CCUG 55250</strain>
    </source>
</reference>
<comment type="caution">
    <text evidence="8">The sequence shown here is derived from an EMBL/GenBank/DDBJ whole genome shotgun (WGS) entry which is preliminary data.</text>
</comment>
<feature type="domain" description="RagB/SusD" evidence="6">
    <location>
        <begin position="272"/>
        <end position="497"/>
    </location>
</feature>
<dbReference type="InterPro" id="IPR033985">
    <property type="entry name" value="SusD-like_N"/>
</dbReference>
<keyword evidence="5" id="KW-0998">Cell outer membrane</keyword>
<proteinExistence type="inferred from homology"/>
<evidence type="ECO:0000256" key="4">
    <source>
        <dbReference type="ARBA" id="ARBA00023136"/>
    </source>
</evidence>
<dbReference type="Pfam" id="PF14322">
    <property type="entry name" value="SusD-like_3"/>
    <property type="match status" value="1"/>
</dbReference>
<name>A0ABW0IHT2_9BACT</name>
<dbReference type="PROSITE" id="PS51257">
    <property type="entry name" value="PROKAR_LIPOPROTEIN"/>
    <property type="match status" value="1"/>
</dbReference>
<dbReference type="Proteomes" id="UP001596106">
    <property type="component" value="Unassembled WGS sequence"/>
</dbReference>
<accession>A0ABW0IHT2</accession>
<dbReference type="Pfam" id="PF07980">
    <property type="entry name" value="SusD_RagB"/>
    <property type="match status" value="1"/>
</dbReference>
<dbReference type="CDD" id="cd08977">
    <property type="entry name" value="SusD"/>
    <property type="match status" value="1"/>
</dbReference>
<evidence type="ECO:0000313" key="8">
    <source>
        <dbReference type="EMBL" id="MFC5411946.1"/>
    </source>
</evidence>
<evidence type="ECO:0000313" key="9">
    <source>
        <dbReference type="Proteomes" id="UP001596106"/>
    </source>
</evidence>
<evidence type="ECO:0000256" key="3">
    <source>
        <dbReference type="ARBA" id="ARBA00022729"/>
    </source>
</evidence>
<keyword evidence="4" id="KW-0472">Membrane</keyword>
<evidence type="ECO:0000256" key="1">
    <source>
        <dbReference type="ARBA" id="ARBA00004442"/>
    </source>
</evidence>
<feature type="domain" description="SusD-like N-terminal" evidence="7">
    <location>
        <begin position="22"/>
        <end position="215"/>
    </location>
</feature>
<protein>
    <submittedName>
        <fullName evidence="8">RagB/SusD family nutrient uptake outer membrane protein</fullName>
    </submittedName>
</protein>
<keyword evidence="3" id="KW-0732">Signal</keyword>
<dbReference type="Gene3D" id="1.25.40.390">
    <property type="match status" value="1"/>
</dbReference>